<evidence type="ECO:0000313" key="2">
    <source>
        <dbReference type="Proteomes" id="UP000671960"/>
    </source>
</evidence>
<organism evidence="1 2">
    <name type="scientific">Brenneria izadpanahii</name>
    <dbReference type="NCBI Taxonomy" id="2722756"/>
    <lineage>
        <taxon>Bacteria</taxon>
        <taxon>Pseudomonadati</taxon>
        <taxon>Pseudomonadota</taxon>
        <taxon>Gammaproteobacteria</taxon>
        <taxon>Enterobacterales</taxon>
        <taxon>Pectobacteriaceae</taxon>
        <taxon>Brenneria</taxon>
    </lineage>
</organism>
<dbReference type="RefSeq" id="WP_208228711.1">
    <property type="nucleotide sequence ID" value="NZ_CP050854.1"/>
</dbReference>
<name>A0ABX7UWP3_9GAMM</name>
<keyword evidence="2" id="KW-1185">Reference proteome</keyword>
<gene>
    <name evidence="1" type="ORF">HC231_21575</name>
</gene>
<sequence>MAEGLKMFYARHEQKNKKIIHISEIKPIDRDFLLCQFCDAKITWVDSYQRMGRTIPSYLRLWPKAMHGAECKNRVKSAVDALVAQSKNVEDDKSIFLDNNTGYIFRMNILTDASFDVHRARTEYNDATDSNDKKRKIIQYISSEKKLADYFNSAAGIAKIRAKIEDSADRRGLSELIKIALHKKNISWNNFFYDEDRYPVLFKNADKINHPVAIALTVKSIKNIKANFISLKGEECHVETSNHLKDYFSPEINTNIEAVFEGIHLGDELIVVGWIKTSVREWNNITYKNITFRLSHKKQFSKINE</sequence>
<accession>A0ABX7UWP3</accession>
<dbReference type="EMBL" id="CP050854">
    <property type="protein sequence ID" value="QTF10228.1"/>
    <property type="molecule type" value="Genomic_DNA"/>
</dbReference>
<proteinExistence type="predicted"/>
<dbReference type="Proteomes" id="UP000671960">
    <property type="component" value="Chromosome"/>
</dbReference>
<reference evidence="1 2" key="1">
    <citation type="submission" date="2020-03" db="EMBL/GenBank/DDBJ databases">
        <authorList>
            <person name="Bakhshi Ganjeh M."/>
        </authorList>
    </citation>
    <scope>NUCLEOTIDE SEQUENCE [LARGE SCALE GENOMIC DNA]</scope>
    <source>
        <strain evidence="2">Iran 50</strain>
    </source>
</reference>
<protein>
    <submittedName>
        <fullName evidence="1">Uncharacterized protein</fullName>
    </submittedName>
</protein>
<evidence type="ECO:0000313" key="1">
    <source>
        <dbReference type="EMBL" id="QTF10228.1"/>
    </source>
</evidence>